<dbReference type="NCBIfam" id="TIGR03348">
    <property type="entry name" value="VI_IcmF"/>
    <property type="match status" value="1"/>
</dbReference>
<evidence type="ECO:0000259" key="3">
    <source>
        <dbReference type="Pfam" id="PF06761"/>
    </source>
</evidence>
<comment type="caution">
    <text evidence="5">The sequence shown here is derived from an EMBL/GenBank/DDBJ whole genome shotgun (WGS) entry which is preliminary data.</text>
</comment>
<accession>A0AAW8CLK6</accession>
<dbReference type="Gene3D" id="3.40.50.300">
    <property type="entry name" value="P-loop containing nucleotide triphosphate hydrolases"/>
    <property type="match status" value="1"/>
</dbReference>
<protein>
    <submittedName>
        <fullName evidence="5">Type VI secretion system membrane subunit TssM</fullName>
    </submittedName>
</protein>
<feature type="domain" description="Type VI secretion system IcmF C-terminal" evidence="2">
    <location>
        <begin position="1080"/>
        <end position="1185"/>
    </location>
</feature>
<dbReference type="RefSeq" id="WP_306352053.1">
    <property type="nucleotide sequence ID" value="NZ_JASAWV010000024.1"/>
</dbReference>
<dbReference type="Pfam" id="PF06761">
    <property type="entry name" value="IcmF-related"/>
    <property type="match status" value="1"/>
</dbReference>
<dbReference type="InterPro" id="IPR027417">
    <property type="entry name" value="P-loop_NTPase"/>
</dbReference>
<keyword evidence="6" id="KW-1185">Reference proteome</keyword>
<evidence type="ECO:0000256" key="1">
    <source>
        <dbReference type="SAM" id="Phobius"/>
    </source>
</evidence>
<reference evidence="5 6" key="1">
    <citation type="journal article" date="2023" name="Front. Microbiol.">
        <title>Phylogeography and host specificity of Pasteurellaceae pathogenic to sea-farmed fish in the north-east Atlantic.</title>
        <authorList>
            <person name="Gulla S."/>
            <person name="Colquhoun D.J."/>
            <person name="Olsen A.B."/>
            <person name="Spilsberg B."/>
            <person name="Lagesen K."/>
            <person name="Aakesson C.P."/>
            <person name="Strom S."/>
            <person name="Manji F."/>
            <person name="Birkbeck T.H."/>
            <person name="Nilsen H.K."/>
        </authorList>
    </citation>
    <scope>NUCLEOTIDE SEQUENCE [LARGE SCALE GENOMIC DNA]</scope>
    <source>
        <strain evidence="5 6">NVIB3131</strain>
    </source>
</reference>
<dbReference type="EMBL" id="JASAXT010000021">
    <property type="protein sequence ID" value="MDP8149290.1"/>
    <property type="molecule type" value="Genomic_DNA"/>
</dbReference>
<sequence>MNSIRRILNVLMVPLRPIFLNLKNSLPVLITIFLIIIFFGIWTYGDSWGFENFSHNSTIDKKLINYVSFGSRLAVTVFILFVISLFFMYKLITKNQVIQKEKLKLEKDREAEDHTLPYIKDQEEVLNLMSDTLKRNIGSKDFLYKLPWYLVIGFNESGKTSFINRSNQKFTLTEVERSAKRYQRTYSDYKINWWASDEAILVDPDGELFMQRQSEGDRKAEITHALWEHLTNWLNKVRPRRPLNGIVLVIDLPELIGTSNSQRKAMAVIMRNRIRELMEKFGSRLPVYVVLNKFDLIEGFSNFYDDLDKVARQNTLGFSFTLNTEDNLDVWISELDSDYSEFLNEIEEIVFDKLANTIDKRTRESLYMFVREISGLKEILLQYICDILESDRFSTTPYVRGVFFSSVFQQGIPKDFYQTALSRRFNIPYVLPTVTPEKKQKSFFSHDFFRKVIYPEAGLVTDNERLMARTRTKRIQIFCLLGLLSFTLVLGWQYYYIQNKESANKVLELTKKFSKLEENTAIDFTAKNLLKPLNLLREATFEFGHYKDALPIIEDLGLYQGNKIGEKLDKAYAKFLSERFLPSLALGLINEMDKLPKSSDKGLEILRVYRMIDDMSNRKTEITNQWMAGYWQRYFPNDGAIQRELMGHFEYAMKYIDPDLSAYDQIISKKQRDFSSISLAERVYKNFKVMANSELNPPTNLRNEIGSAFDVVYQAPVGPGNLAQDTLSIFTDNSASIEGVILSPIFTNWAYTDYYIPKTKNITELAMIDSWVLGKKETIDFSKEDLKQLRESVRNLYLSDYINTWRQGIGSLKIVQFRDVSHAEKVLESIIGTAQPLQNLVKTVKKNSQIYPTIKDAGTTEKNILLKNVNRVAAMKVANEFSSLSNLISDNPEQVSYIDDIMTYIRDLHAYLKSISNSVEPGKAALKEVKAELKLEKISPITTLRKVSTGVPEPLSSQLNQIADNAWKVVLTAAIQELEKKWQENVYNFYLERIVGKYPFNSKARSSVSLKDFESFFGKDSKLQTFYDSDLKLFLKDNKEILSMRGVGSIIDPNFLDSLQDAWDIQDAFFDSNGKLSVKFSLQPLGMSRQYRLSTMSIDGQIVKYSQGKSYASKLIWPNTIRDKIESKLTVVTSKGKSKSLKRTGDWSWFRVLDKAQIIAQTNQSIDLSFNLGGNGAMIYRLTAEDTNNPFIRVPFSQFRLPETLLLNYKLDNQQ</sequence>
<feature type="transmembrane region" description="Helical" evidence="1">
    <location>
        <begin position="475"/>
        <end position="495"/>
    </location>
</feature>
<dbReference type="SUPFAM" id="SSF52540">
    <property type="entry name" value="P-loop containing nucleoside triphosphate hydrolases"/>
    <property type="match status" value="1"/>
</dbReference>
<organism evidence="5 6">
    <name type="scientific">Phocoenobacter atlanticus subsp. atlanticus</name>
    <dbReference type="NCBI Taxonomy" id="3061285"/>
    <lineage>
        <taxon>Bacteria</taxon>
        <taxon>Pseudomonadati</taxon>
        <taxon>Pseudomonadota</taxon>
        <taxon>Gammaproteobacteria</taxon>
        <taxon>Pasteurellales</taxon>
        <taxon>Pasteurellaceae</taxon>
        <taxon>Phocoenobacter</taxon>
        <taxon>Phocoenobacter atlanticus</taxon>
    </lineage>
</organism>
<proteinExistence type="predicted"/>
<feature type="transmembrane region" description="Helical" evidence="1">
    <location>
        <begin position="26"/>
        <end position="45"/>
    </location>
</feature>
<feature type="domain" description="Type VI secretion system component TssM1 N-terminal" evidence="4">
    <location>
        <begin position="224"/>
        <end position="478"/>
    </location>
</feature>
<dbReference type="InterPro" id="IPR017731">
    <property type="entry name" value="TssM1-like"/>
</dbReference>
<dbReference type="InterPro" id="IPR010623">
    <property type="entry name" value="IcmF_C"/>
</dbReference>
<dbReference type="InterPro" id="IPR025743">
    <property type="entry name" value="TssM1_N"/>
</dbReference>
<gene>
    <name evidence="5" type="primary">tssM</name>
    <name evidence="5" type="ORF">QJU57_09430</name>
</gene>
<keyword evidence="1" id="KW-0812">Transmembrane</keyword>
<dbReference type="AlphaFoldDB" id="A0AAW8CLK6"/>
<dbReference type="PANTHER" id="PTHR36153">
    <property type="entry name" value="INNER MEMBRANE PROTEIN-RELATED"/>
    <property type="match status" value="1"/>
</dbReference>
<evidence type="ECO:0000313" key="6">
    <source>
        <dbReference type="Proteomes" id="UP001226020"/>
    </source>
</evidence>
<dbReference type="InterPro" id="IPR053156">
    <property type="entry name" value="T6SS_TssM-like"/>
</dbReference>
<name>A0AAW8CLK6_9PAST</name>
<dbReference type="Proteomes" id="UP001226020">
    <property type="component" value="Unassembled WGS sequence"/>
</dbReference>
<evidence type="ECO:0000313" key="5">
    <source>
        <dbReference type="EMBL" id="MDP8149290.1"/>
    </source>
</evidence>
<dbReference type="InterPro" id="IPR009612">
    <property type="entry name" value="IcmF-rel"/>
</dbReference>
<dbReference type="Pfam" id="PF06744">
    <property type="entry name" value="IcmF_C"/>
    <property type="match status" value="1"/>
</dbReference>
<evidence type="ECO:0000259" key="2">
    <source>
        <dbReference type="Pfam" id="PF06744"/>
    </source>
</evidence>
<feature type="domain" description="IcmF-related" evidence="3">
    <location>
        <begin position="530"/>
        <end position="848"/>
    </location>
</feature>
<keyword evidence="1" id="KW-0472">Membrane</keyword>
<keyword evidence="1" id="KW-1133">Transmembrane helix</keyword>
<feature type="transmembrane region" description="Helical" evidence="1">
    <location>
        <begin position="73"/>
        <end position="92"/>
    </location>
</feature>
<dbReference type="Pfam" id="PF14331">
    <property type="entry name" value="IcmF-related_N"/>
    <property type="match status" value="1"/>
</dbReference>
<dbReference type="PANTHER" id="PTHR36153:SF5">
    <property type="entry name" value="EXPORTED PROTEIN"/>
    <property type="match status" value="1"/>
</dbReference>
<evidence type="ECO:0000259" key="4">
    <source>
        <dbReference type="Pfam" id="PF14331"/>
    </source>
</evidence>